<keyword evidence="3" id="KW-1185">Reference proteome</keyword>
<evidence type="ECO:0000259" key="1">
    <source>
        <dbReference type="Pfam" id="PF06812"/>
    </source>
</evidence>
<evidence type="ECO:0000313" key="2">
    <source>
        <dbReference type="EMBL" id="MBT1072784.1"/>
    </source>
</evidence>
<accession>A0ABS5UAS0</accession>
<dbReference type="Pfam" id="PF16989">
    <property type="entry name" value="T6SS_VasJ"/>
    <property type="match status" value="1"/>
</dbReference>
<dbReference type="InterPro" id="IPR010657">
    <property type="entry name" value="ImpA_N"/>
</dbReference>
<dbReference type="EMBL" id="JAHDYS010000013">
    <property type="protein sequence ID" value="MBT1072784.1"/>
    <property type="molecule type" value="Genomic_DNA"/>
</dbReference>
<dbReference type="NCBIfam" id="TIGR03362">
    <property type="entry name" value="VI_chp_7"/>
    <property type="match status" value="1"/>
</dbReference>
<dbReference type="Pfam" id="PF06812">
    <property type="entry name" value="ImpA_N"/>
    <property type="match status" value="1"/>
</dbReference>
<reference evidence="2 3" key="1">
    <citation type="submission" date="2021-05" db="EMBL/GenBank/DDBJ databases">
        <title>The draft genome of Geobacter chapellei DSM 13688.</title>
        <authorList>
            <person name="Xu Z."/>
            <person name="Masuda Y."/>
            <person name="Itoh H."/>
            <person name="Senoo K."/>
        </authorList>
    </citation>
    <scope>NUCLEOTIDE SEQUENCE [LARGE SCALE GENOMIC DNA]</scope>
    <source>
        <strain evidence="2 3">DSM 13688</strain>
    </source>
</reference>
<proteinExistence type="predicted"/>
<dbReference type="NCBIfam" id="TIGR03373">
    <property type="entry name" value="VI_minor_4"/>
    <property type="match status" value="1"/>
</dbReference>
<dbReference type="PANTHER" id="PTHR37024:SF3">
    <property type="entry name" value="TYPE VI SECRETION SYSTEM PROTEIN TSSA"/>
    <property type="match status" value="1"/>
</dbReference>
<dbReference type="Proteomes" id="UP000784128">
    <property type="component" value="Unassembled WGS sequence"/>
</dbReference>
<dbReference type="InterPro" id="IPR017748">
    <property type="entry name" value="TagF"/>
</dbReference>
<dbReference type="Pfam" id="PF09867">
    <property type="entry name" value="TagF_N"/>
    <property type="match status" value="1"/>
</dbReference>
<feature type="domain" description="ImpA N-terminal" evidence="1">
    <location>
        <begin position="277"/>
        <end position="386"/>
    </location>
</feature>
<dbReference type="PANTHER" id="PTHR37024">
    <property type="entry name" value="TYPE VI SECRETION SYSTEM DUF2094 AND IMPA-RELATED DOMAIN PROTEIN"/>
    <property type="match status" value="1"/>
</dbReference>
<dbReference type="InterPro" id="IPR038225">
    <property type="entry name" value="TagF_sf"/>
</dbReference>
<dbReference type="InterPro" id="IPR017739">
    <property type="entry name" value="T6SS-assoc_VCA0119"/>
</dbReference>
<protein>
    <submittedName>
        <fullName evidence="2">Type VI secretion system protein TssA</fullName>
    </submittedName>
</protein>
<dbReference type="RefSeq" id="WP_214300133.1">
    <property type="nucleotide sequence ID" value="NZ_JAHDYS010000013.1"/>
</dbReference>
<name>A0ABS5UAS0_9BACT</name>
<comment type="caution">
    <text evidence="2">The sequence shown here is derived from an EMBL/GenBank/DDBJ whole genome shotgun (WGS) entry which is preliminary data.</text>
</comment>
<dbReference type="Gene3D" id="3.40.1730.10">
    <property type="entry name" value="pa0076 domain"/>
    <property type="match status" value="1"/>
</dbReference>
<evidence type="ECO:0000313" key="3">
    <source>
        <dbReference type="Proteomes" id="UP000784128"/>
    </source>
</evidence>
<gene>
    <name evidence="2" type="primary">tssA</name>
    <name evidence="2" type="ORF">KJB30_13390</name>
</gene>
<organism evidence="2 3">
    <name type="scientific">Pelotalea chapellei</name>
    <dbReference type="NCBI Taxonomy" id="44671"/>
    <lineage>
        <taxon>Bacteria</taxon>
        <taxon>Pseudomonadati</taxon>
        <taxon>Thermodesulfobacteriota</taxon>
        <taxon>Desulfuromonadia</taxon>
        <taxon>Geobacterales</taxon>
        <taxon>Geobacteraceae</taxon>
        <taxon>Pelotalea</taxon>
    </lineage>
</organism>
<sequence>MTPIVENFGWRWSAFGKHPAAADYFRLGESSPFVEGLTTWVESGYRLLAGQKEASLPFCSWRFWARGFGKESLVLGLVRVSSDSLGRPYPLFIMGSGPLEGWEERWDLLPFAGEQTWCQIEYLATNTFEDLKKLEEGLQTLRPPNPAWDELLAQRTGLNRLGSQRDPYASFLDLPELERLAATHGGKGELLISLDRGPVNDKITLVSLWHQLTCASAKGVPNALFMGGGLERSFMAVYRRALAPGDFLQLWSTSASGGVTNSIGTEYAMDIASLGKDPVRPDQPVGQDVRYEPLFDTLQAEVDKLTSPAVAGAVDWEKVVRLAADILATRSKDLLVASYLAVGLVQTRKGDGFALGLKVWRDLLEHFWADLYPVRMRGRQRSVEWWIERTEVALRQLDDEILPAPQAVVVGESLAAIERLLGNLLENAPSLGAIRAQIDRLTGHIYTEELKPAQVAKITQPAHDTNTPLLPLRIPSVPPMPVVDDVISSPLEVIDAGLKRMGEAAGQLLQQDPASPLPYRSLRVAAWITVTAMPPSVNGRTRIGAPEPQVQTMLQELAKHGDGEALLKASEARLIQFIFWLDLNRLTVDALSRLGDRFAAARDAVCRDTASFLQRLPGLEELSFSDGTPFASPDTRQWLAGLVYKETAPERSVVASEAACRESEIDREMEEAQRLVRGGKLVDAVEHVQKRLRKGASRKDKLLWRLAMAQMLVNAGRSRLALPHLEQVMEEIESFNLEEYDPPLALQGLKLAWHGFESQAEPHFKEKAVETLHRIARLDPAEMVRLAKG</sequence>